<protein>
    <recommendedName>
        <fullName evidence="1">RCK C-terminal domain-containing protein</fullName>
    </recommendedName>
</protein>
<reference evidence="2" key="1">
    <citation type="journal article" date="2014" name="Front. Microbiol.">
        <title>High frequency of phylogenetically diverse reductive dehalogenase-homologous genes in deep subseafloor sedimentary metagenomes.</title>
        <authorList>
            <person name="Kawai M."/>
            <person name="Futagami T."/>
            <person name="Toyoda A."/>
            <person name="Takaki Y."/>
            <person name="Nishi S."/>
            <person name="Hori S."/>
            <person name="Arai W."/>
            <person name="Tsubouchi T."/>
            <person name="Morono Y."/>
            <person name="Uchiyama I."/>
            <person name="Ito T."/>
            <person name="Fujiyama A."/>
            <person name="Inagaki F."/>
            <person name="Takami H."/>
        </authorList>
    </citation>
    <scope>NUCLEOTIDE SEQUENCE</scope>
    <source>
        <strain evidence="2">Expedition CK06-06</strain>
    </source>
</reference>
<organism evidence="2">
    <name type="scientific">marine sediment metagenome</name>
    <dbReference type="NCBI Taxonomy" id="412755"/>
    <lineage>
        <taxon>unclassified sequences</taxon>
        <taxon>metagenomes</taxon>
        <taxon>ecological metagenomes</taxon>
    </lineage>
</organism>
<dbReference type="AlphaFoldDB" id="X1QMN2"/>
<comment type="caution">
    <text evidence="2">The sequence shown here is derived from an EMBL/GenBank/DDBJ whole genome shotgun (WGS) entry which is preliminary data.</text>
</comment>
<dbReference type="InterPro" id="IPR006037">
    <property type="entry name" value="RCK_C"/>
</dbReference>
<dbReference type="GO" id="GO:0006813">
    <property type="term" value="P:potassium ion transport"/>
    <property type="evidence" value="ECO:0007669"/>
    <property type="project" value="InterPro"/>
</dbReference>
<proteinExistence type="predicted"/>
<evidence type="ECO:0000313" key="2">
    <source>
        <dbReference type="EMBL" id="GAI52265.1"/>
    </source>
</evidence>
<gene>
    <name evidence="2" type="ORF">S06H3_61399</name>
</gene>
<dbReference type="GO" id="GO:0008324">
    <property type="term" value="F:monoatomic cation transmembrane transporter activity"/>
    <property type="evidence" value="ECO:0007669"/>
    <property type="project" value="InterPro"/>
</dbReference>
<dbReference type="Gene3D" id="3.30.70.1450">
    <property type="entry name" value="Regulator of K+ conductance, C-terminal domain"/>
    <property type="match status" value="1"/>
</dbReference>
<sequence length="108" mass="11227">AVGVDVAASPSLLTARKIAHFVLHGGAISAALLGGKQLQAVEFVTSPTAHVAQRKIIEAGLPKESIVGAIIHNDRVIIPPDDSVVQPGDHVIIISPLSVTLSVEKLFK</sequence>
<dbReference type="EMBL" id="BARV01040257">
    <property type="protein sequence ID" value="GAI52265.1"/>
    <property type="molecule type" value="Genomic_DNA"/>
</dbReference>
<dbReference type="PROSITE" id="PS51202">
    <property type="entry name" value="RCK_C"/>
    <property type="match status" value="1"/>
</dbReference>
<dbReference type="InterPro" id="IPR036721">
    <property type="entry name" value="RCK_C_sf"/>
</dbReference>
<dbReference type="SUPFAM" id="SSF116726">
    <property type="entry name" value="TrkA C-terminal domain-like"/>
    <property type="match status" value="1"/>
</dbReference>
<evidence type="ECO:0000259" key="1">
    <source>
        <dbReference type="PROSITE" id="PS51202"/>
    </source>
</evidence>
<dbReference type="Pfam" id="PF02080">
    <property type="entry name" value="TrkA_C"/>
    <property type="match status" value="1"/>
</dbReference>
<name>X1QMN2_9ZZZZ</name>
<accession>X1QMN2</accession>
<feature type="non-terminal residue" evidence="2">
    <location>
        <position position="1"/>
    </location>
</feature>
<feature type="domain" description="RCK C-terminal" evidence="1">
    <location>
        <begin position="28"/>
        <end position="108"/>
    </location>
</feature>